<comment type="caution">
    <text evidence="2">The sequence shown here is derived from an EMBL/GenBank/DDBJ whole genome shotgun (WGS) entry which is preliminary data.</text>
</comment>
<protein>
    <recommendedName>
        <fullName evidence="1">HTH cro/C1-type domain-containing protein</fullName>
    </recommendedName>
</protein>
<dbReference type="EMBL" id="BAABRU010000024">
    <property type="protein sequence ID" value="GAA5530806.1"/>
    <property type="molecule type" value="Genomic_DNA"/>
</dbReference>
<reference evidence="2 3" key="1">
    <citation type="submission" date="2024-02" db="EMBL/GenBank/DDBJ databases">
        <title>Herpetosiphon gulosus NBRC 112829.</title>
        <authorList>
            <person name="Ichikawa N."/>
            <person name="Katano-Makiyama Y."/>
            <person name="Hidaka K."/>
        </authorList>
    </citation>
    <scope>NUCLEOTIDE SEQUENCE [LARGE SCALE GENOMIC DNA]</scope>
    <source>
        <strain evidence="2 3">NBRC 112829</strain>
    </source>
</reference>
<dbReference type="PROSITE" id="PS50943">
    <property type="entry name" value="HTH_CROC1"/>
    <property type="match status" value="1"/>
</dbReference>
<dbReference type="RefSeq" id="WP_345724402.1">
    <property type="nucleotide sequence ID" value="NZ_BAABRU010000024.1"/>
</dbReference>
<name>A0ABP9X5Y4_9CHLR</name>
<sequence>MAIQIRLRQLLNDRDLSMYAVAKGTGLTYPTIYNLATKPIARIDIETIDKLCAFLQIQPGDLFVWVAQDHDAQQNRALDRME</sequence>
<dbReference type="SUPFAM" id="SSF47413">
    <property type="entry name" value="lambda repressor-like DNA-binding domains"/>
    <property type="match status" value="1"/>
</dbReference>
<evidence type="ECO:0000259" key="1">
    <source>
        <dbReference type="PROSITE" id="PS50943"/>
    </source>
</evidence>
<dbReference type="Proteomes" id="UP001428290">
    <property type="component" value="Unassembled WGS sequence"/>
</dbReference>
<dbReference type="InterPro" id="IPR010982">
    <property type="entry name" value="Lambda_DNA-bd_dom_sf"/>
</dbReference>
<feature type="domain" description="HTH cro/C1-type" evidence="1">
    <location>
        <begin position="7"/>
        <end position="62"/>
    </location>
</feature>
<dbReference type="SMART" id="SM00530">
    <property type="entry name" value="HTH_XRE"/>
    <property type="match status" value="1"/>
</dbReference>
<organism evidence="2 3">
    <name type="scientific">Herpetosiphon gulosus</name>
    <dbReference type="NCBI Taxonomy" id="1973496"/>
    <lineage>
        <taxon>Bacteria</taxon>
        <taxon>Bacillati</taxon>
        <taxon>Chloroflexota</taxon>
        <taxon>Chloroflexia</taxon>
        <taxon>Herpetosiphonales</taxon>
        <taxon>Herpetosiphonaceae</taxon>
        <taxon>Herpetosiphon</taxon>
    </lineage>
</organism>
<dbReference type="Gene3D" id="1.10.260.40">
    <property type="entry name" value="lambda repressor-like DNA-binding domains"/>
    <property type="match status" value="1"/>
</dbReference>
<dbReference type="InterPro" id="IPR001387">
    <property type="entry name" value="Cro/C1-type_HTH"/>
</dbReference>
<evidence type="ECO:0000313" key="3">
    <source>
        <dbReference type="Proteomes" id="UP001428290"/>
    </source>
</evidence>
<dbReference type="Pfam" id="PF13443">
    <property type="entry name" value="HTH_26"/>
    <property type="match status" value="1"/>
</dbReference>
<evidence type="ECO:0000313" key="2">
    <source>
        <dbReference type="EMBL" id="GAA5530806.1"/>
    </source>
</evidence>
<keyword evidence="3" id="KW-1185">Reference proteome</keyword>
<accession>A0ABP9X5Y4</accession>
<gene>
    <name evidence="2" type="ORF">Hgul01_04629</name>
</gene>
<proteinExistence type="predicted"/>